<accession>A0A1M6HZ54</accession>
<protein>
    <submittedName>
        <fullName evidence="12">Protein translocase subunit yidC</fullName>
    </submittedName>
</protein>
<evidence type="ECO:0000256" key="7">
    <source>
        <dbReference type="ARBA" id="ARBA00023136"/>
    </source>
</evidence>
<dbReference type="AlphaFoldDB" id="A0A1M6HZ54"/>
<feature type="transmembrane region" description="Helical" evidence="10">
    <location>
        <begin position="91"/>
        <end position="109"/>
    </location>
</feature>
<comment type="similarity">
    <text evidence="9">Belongs to the OXA1/ALB3/YidC family.</text>
</comment>
<evidence type="ECO:0000313" key="13">
    <source>
        <dbReference type="Proteomes" id="UP000184442"/>
    </source>
</evidence>
<keyword evidence="5" id="KW-0653">Protein transport</keyword>
<keyword evidence="7 10" id="KW-0472">Membrane</keyword>
<dbReference type="GO" id="GO:0015031">
    <property type="term" value="P:protein transport"/>
    <property type="evidence" value="ECO:0007669"/>
    <property type="project" value="UniProtKB-KW"/>
</dbReference>
<organism evidence="12 13">
    <name type="scientific">Lutispora thermophila DSM 19022</name>
    <dbReference type="NCBI Taxonomy" id="1122184"/>
    <lineage>
        <taxon>Bacteria</taxon>
        <taxon>Bacillati</taxon>
        <taxon>Bacillota</taxon>
        <taxon>Clostridia</taxon>
        <taxon>Lutisporales</taxon>
        <taxon>Lutisporaceae</taxon>
        <taxon>Lutispora</taxon>
    </lineage>
</organism>
<proteinExistence type="inferred from homology"/>
<evidence type="ECO:0000256" key="1">
    <source>
        <dbReference type="ARBA" id="ARBA00004651"/>
    </source>
</evidence>
<comment type="subcellular location">
    <subcellularLocation>
        <location evidence="1">Cell membrane</location>
        <topology evidence="1">Multi-pass membrane protein</topology>
    </subcellularLocation>
    <subcellularLocation>
        <location evidence="9">Membrane</location>
        <topology evidence="9">Multi-pass membrane protein</topology>
    </subcellularLocation>
</comment>
<evidence type="ECO:0000256" key="2">
    <source>
        <dbReference type="ARBA" id="ARBA00022448"/>
    </source>
</evidence>
<evidence type="ECO:0000256" key="3">
    <source>
        <dbReference type="ARBA" id="ARBA00022475"/>
    </source>
</evidence>
<dbReference type="GO" id="GO:0051205">
    <property type="term" value="P:protein insertion into membrane"/>
    <property type="evidence" value="ECO:0007669"/>
    <property type="project" value="TreeGrafter"/>
</dbReference>
<dbReference type="GO" id="GO:0032977">
    <property type="term" value="F:membrane insertase activity"/>
    <property type="evidence" value="ECO:0007669"/>
    <property type="project" value="InterPro"/>
</dbReference>
<dbReference type="CDD" id="cd20070">
    <property type="entry name" value="5TM_YidC_Alb3"/>
    <property type="match status" value="1"/>
</dbReference>
<evidence type="ECO:0000256" key="9">
    <source>
        <dbReference type="RuleBase" id="RU003945"/>
    </source>
</evidence>
<feature type="domain" description="Membrane insertase YidC/Oxa/ALB C-terminal" evidence="11">
    <location>
        <begin position="23"/>
        <end position="211"/>
    </location>
</feature>
<evidence type="ECO:0000256" key="6">
    <source>
        <dbReference type="ARBA" id="ARBA00022989"/>
    </source>
</evidence>
<dbReference type="NCBIfam" id="TIGR03592">
    <property type="entry name" value="yidC_oxa1_cterm"/>
    <property type="match status" value="1"/>
</dbReference>
<dbReference type="Proteomes" id="UP000184442">
    <property type="component" value="Unassembled WGS sequence"/>
</dbReference>
<dbReference type="PANTHER" id="PTHR12428:SF65">
    <property type="entry name" value="CYTOCHROME C OXIDASE ASSEMBLY PROTEIN COX18, MITOCHONDRIAL"/>
    <property type="match status" value="1"/>
</dbReference>
<keyword evidence="13" id="KW-1185">Reference proteome</keyword>
<keyword evidence="8" id="KW-0143">Chaperone</keyword>
<dbReference type="InterPro" id="IPR047196">
    <property type="entry name" value="YidC_ALB_C"/>
</dbReference>
<evidence type="ECO:0000256" key="4">
    <source>
        <dbReference type="ARBA" id="ARBA00022692"/>
    </source>
</evidence>
<evidence type="ECO:0000313" key="12">
    <source>
        <dbReference type="EMBL" id="SHJ27441.1"/>
    </source>
</evidence>
<dbReference type="Pfam" id="PF02096">
    <property type="entry name" value="60KD_IMP"/>
    <property type="match status" value="1"/>
</dbReference>
<keyword evidence="6 10" id="KW-1133">Transmembrane helix</keyword>
<dbReference type="EMBL" id="FQZS01000025">
    <property type="protein sequence ID" value="SHJ27441.1"/>
    <property type="molecule type" value="Genomic_DNA"/>
</dbReference>
<dbReference type="GO" id="GO:0005886">
    <property type="term" value="C:plasma membrane"/>
    <property type="evidence" value="ECO:0007669"/>
    <property type="project" value="UniProtKB-SubCell"/>
</dbReference>
<reference evidence="12 13" key="1">
    <citation type="submission" date="2016-11" db="EMBL/GenBank/DDBJ databases">
        <authorList>
            <person name="Jaros S."/>
            <person name="Januszkiewicz K."/>
            <person name="Wedrychowicz H."/>
        </authorList>
    </citation>
    <scope>NUCLEOTIDE SEQUENCE [LARGE SCALE GENOMIC DNA]</scope>
    <source>
        <strain evidence="12 13">DSM 19022</strain>
    </source>
</reference>
<evidence type="ECO:0000256" key="10">
    <source>
        <dbReference type="SAM" id="Phobius"/>
    </source>
</evidence>
<keyword evidence="2" id="KW-0813">Transport</keyword>
<dbReference type="PANTHER" id="PTHR12428">
    <property type="entry name" value="OXA1"/>
    <property type="match status" value="1"/>
</dbReference>
<keyword evidence="4 9" id="KW-0812">Transmembrane</keyword>
<dbReference type="InterPro" id="IPR001708">
    <property type="entry name" value="YidC/ALB3/OXA1/COX18"/>
</dbReference>
<name>A0A1M6HZ54_9FIRM</name>
<dbReference type="STRING" id="1122184.SAMN02745176_03002"/>
<sequence length="221" mass="25185">MLDVISRPFGALLKIIFDFTGSYGYAIIIFTILTRILLLPINIKQTQSTKIMNELNPKIKEIQNKYKNNPEKMNEKLLELYKEHNYNPASGCLPLLIQFPIIIALFGVLQNPTKFVFTPEEFDAIAKSFWWLADLGKPDQLYILPVLSAATTYLQTTMMSAKGNVDPSMKSMSIIMPLMIGWFTLKFPSGIALYWVIGNIFTIVQQYIMTRMTFGHKGGEN</sequence>
<evidence type="ECO:0000259" key="11">
    <source>
        <dbReference type="Pfam" id="PF02096"/>
    </source>
</evidence>
<evidence type="ECO:0000256" key="5">
    <source>
        <dbReference type="ARBA" id="ARBA00022927"/>
    </source>
</evidence>
<gene>
    <name evidence="12" type="ORF">SAMN02745176_03002</name>
</gene>
<dbReference type="PRINTS" id="PR01900">
    <property type="entry name" value="YIDCPROTEIN"/>
</dbReference>
<dbReference type="RefSeq" id="WP_207648349.1">
    <property type="nucleotide sequence ID" value="NZ_FQZS01000025.1"/>
</dbReference>
<keyword evidence="3" id="KW-1003">Cell membrane</keyword>
<feature type="transmembrane region" description="Helical" evidence="10">
    <location>
        <begin position="23"/>
        <end position="43"/>
    </location>
</feature>
<dbReference type="InterPro" id="IPR028055">
    <property type="entry name" value="YidC/Oxa/ALB_C"/>
</dbReference>
<dbReference type="PRINTS" id="PR00701">
    <property type="entry name" value="60KDINNERMP"/>
</dbReference>
<evidence type="ECO:0000256" key="8">
    <source>
        <dbReference type="ARBA" id="ARBA00023186"/>
    </source>
</evidence>